<evidence type="ECO:0000313" key="2">
    <source>
        <dbReference type="Proteomes" id="UP000240493"/>
    </source>
</evidence>
<gene>
    <name evidence="1" type="ORF">M441DRAFT_172576</name>
</gene>
<evidence type="ECO:0000313" key="1">
    <source>
        <dbReference type="EMBL" id="PTB38732.1"/>
    </source>
</evidence>
<sequence length="51" mass="5384">MPRALWLNMLPCGGGRGSELSARVSPGMYSVQRLSYGQSGKHCGLTLVSSS</sequence>
<reference evidence="1 2" key="1">
    <citation type="submission" date="2016-07" db="EMBL/GenBank/DDBJ databases">
        <title>Multiple horizontal gene transfer events from other fungi enriched the ability of initially mycotrophic Trichoderma (Ascomycota) to feed on dead plant biomass.</title>
        <authorList>
            <consortium name="DOE Joint Genome Institute"/>
            <person name="Aerts A."/>
            <person name="Atanasova L."/>
            <person name="Chenthamara K."/>
            <person name="Zhang J."/>
            <person name="Grujic M."/>
            <person name="Henrissat B."/>
            <person name="Kuo A."/>
            <person name="Salamov A."/>
            <person name="Lipzen A."/>
            <person name="Labutti K."/>
            <person name="Barry K."/>
            <person name="Miao Y."/>
            <person name="Rahimi M.J."/>
            <person name="Shen Q."/>
            <person name="Grigoriev I.V."/>
            <person name="Kubicek C.P."/>
            <person name="Druzhinina I.S."/>
        </authorList>
    </citation>
    <scope>NUCLEOTIDE SEQUENCE [LARGE SCALE GENOMIC DNA]</scope>
    <source>
        <strain evidence="1 2">CBS 433.97</strain>
    </source>
</reference>
<dbReference type="EMBL" id="KZ679265">
    <property type="protein sequence ID" value="PTB38732.1"/>
    <property type="molecule type" value="Genomic_DNA"/>
</dbReference>
<dbReference type="Proteomes" id="UP000240493">
    <property type="component" value="Unassembled WGS sequence"/>
</dbReference>
<organism evidence="1 2">
    <name type="scientific">Trichoderma asperellum (strain ATCC 204424 / CBS 433.97 / NBRC 101777)</name>
    <dbReference type="NCBI Taxonomy" id="1042311"/>
    <lineage>
        <taxon>Eukaryota</taxon>
        <taxon>Fungi</taxon>
        <taxon>Dikarya</taxon>
        <taxon>Ascomycota</taxon>
        <taxon>Pezizomycotina</taxon>
        <taxon>Sordariomycetes</taxon>
        <taxon>Hypocreomycetidae</taxon>
        <taxon>Hypocreales</taxon>
        <taxon>Hypocreaceae</taxon>
        <taxon>Trichoderma</taxon>
    </lineage>
</organism>
<accession>A0A2T3Z1P9</accession>
<proteinExistence type="predicted"/>
<keyword evidence="2" id="KW-1185">Reference proteome</keyword>
<dbReference type="AlphaFoldDB" id="A0A2T3Z1P9"/>
<protein>
    <submittedName>
        <fullName evidence="1">Uncharacterized protein</fullName>
    </submittedName>
</protein>
<name>A0A2T3Z1P9_TRIA4</name>